<dbReference type="RefSeq" id="WP_303662973.1">
    <property type="nucleotide sequence ID" value="NZ_DLUI01000080.1"/>
</dbReference>
<dbReference type="AlphaFoldDB" id="A0A2D3WDI6"/>
<gene>
    <name evidence="1" type="ORF">CFH83_05775</name>
</gene>
<proteinExistence type="predicted"/>
<name>A0A2D3WDI6_9BACT</name>
<protein>
    <submittedName>
        <fullName evidence="1">Uncharacterized protein</fullName>
    </submittedName>
</protein>
<sequence length="69" mass="7823">MLAYHLELQDESVADKVIAFLRSLPENTVKLSKEEYDEELECMIDEGFNSPLVGTHEEVFAKLGTKYAS</sequence>
<comment type="caution">
    <text evidence="1">The sequence shown here is derived from an EMBL/GenBank/DDBJ whole genome shotgun (WGS) entry which is preliminary data.</text>
</comment>
<evidence type="ECO:0000313" key="1">
    <source>
        <dbReference type="EMBL" id="DAB38488.1"/>
    </source>
</evidence>
<reference evidence="1 2" key="1">
    <citation type="journal article" date="2017" name="Front. Microbiol.">
        <title>Comparative Genomic Analysis of the Class Epsilonproteobacteria and Proposed Reclassification to Epsilonbacteraeota (phyl. nov.).</title>
        <authorList>
            <person name="Waite D.W."/>
            <person name="Vanwonterghem I."/>
            <person name="Rinke C."/>
            <person name="Parks D.H."/>
            <person name="Zhang Y."/>
            <person name="Takai K."/>
            <person name="Sievert S.M."/>
            <person name="Simon J."/>
            <person name="Campbell B.J."/>
            <person name="Hanson T.E."/>
            <person name="Woyke T."/>
            <person name="Klotz M.G."/>
            <person name="Hugenholtz P."/>
        </authorList>
    </citation>
    <scope>NUCLEOTIDE SEQUENCE [LARGE SCALE GENOMIC DNA]</scope>
    <source>
        <strain evidence="1">UBA12443</strain>
    </source>
</reference>
<organism evidence="1 2">
    <name type="scientific">Sulfuricurvum kujiense</name>
    <dbReference type="NCBI Taxonomy" id="148813"/>
    <lineage>
        <taxon>Bacteria</taxon>
        <taxon>Pseudomonadati</taxon>
        <taxon>Campylobacterota</taxon>
        <taxon>Epsilonproteobacteria</taxon>
        <taxon>Campylobacterales</taxon>
        <taxon>Sulfurimonadaceae</taxon>
        <taxon>Sulfuricurvum</taxon>
    </lineage>
</organism>
<accession>A0A2D3WDI6</accession>
<dbReference type="Proteomes" id="UP000228859">
    <property type="component" value="Unassembled WGS sequence"/>
</dbReference>
<dbReference type="EMBL" id="DLUI01000080">
    <property type="protein sequence ID" value="DAB38488.1"/>
    <property type="molecule type" value="Genomic_DNA"/>
</dbReference>
<evidence type="ECO:0000313" key="2">
    <source>
        <dbReference type="Proteomes" id="UP000228859"/>
    </source>
</evidence>